<dbReference type="InterPro" id="IPR034164">
    <property type="entry name" value="Pepsin-like_dom"/>
</dbReference>
<feature type="transmembrane region" description="Helical" evidence="6">
    <location>
        <begin position="662"/>
        <end position="682"/>
    </location>
</feature>
<gene>
    <name evidence="9" type="ORF">CCR75_003507</name>
</gene>
<dbReference type="OrthoDB" id="771136at2759"/>
<keyword evidence="3" id="KW-0378">Hydrolase</keyword>
<evidence type="ECO:0000256" key="2">
    <source>
        <dbReference type="ARBA" id="ARBA00022670"/>
    </source>
</evidence>
<dbReference type="PRINTS" id="PR00792">
    <property type="entry name" value="PEPSIN"/>
</dbReference>
<name>A0A976FR88_BRELC</name>
<dbReference type="PROSITE" id="PS51767">
    <property type="entry name" value="PEPTIDASE_A1"/>
    <property type="match status" value="1"/>
</dbReference>
<dbReference type="Pfam" id="PF00026">
    <property type="entry name" value="Asp"/>
    <property type="match status" value="1"/>
</dbReference>
<feature type="active site" evidence="4">
    <location>
        <position position="119"/>
    </location>
</feature>
<evidence type="ECO:0000313" key="10">
    <source>
        <dbReference type="Proteomes" id="UP000294530"/>
    </source>
</evidence>
<evidence type="ECO:0000256" key="7">
    <source>
        <dbReference type="SAM" id="SignalP"/>
    </source>
</evidence>
<dbReference type="FunFam" id="2.40.70.10:FF:000149">
    <property type="entry name" value="Uncharacterized protein"/>
    <property type="match status" value="1"/>
</dbReference>
<dbReference type="RefSeq" id="XP_067820640.1">
    <property type="nucleotide sequence ID" value="XM_067961601.1"/>
</dbReference>
<dbReference type="PANTHER" id="PTHR47966">
    <property type="entry name" value="BETA-SITE APP-CLEAVING ENZYME, ISOFORM A-RELATED"/>
    <property type="match status" value="1"/>
</dbReference>
<feature type="domain" description="Peptidase A1" evidence="8">
    <location>
        <begin position="101"/>
        <end position="421"/>
    </location>
</feature>
<evidence type="ECO:0000256" key="1">
    <source>
        <dbReference type="ARBA" id="ARBA00007447"/>
    </source>
</evidence>
<sequence length="739" mass="81858">MAHHLLLAALGVVSVQLVSSLVRVPLTLTPQSRSTEDLLQFHTQPSEALLSGVHEDHVLSALRFQQDNAQNPFQNDRIVHNAQELAAQGHVPLENFMEFQFFGPIAIGTPPQEVLVCFDTGSSDLWVPGTKCDACAGIERYNHSQSRTYHESKAHPGFAVQYGSGKVSGHFGNDVVQLATFEVNHTAVGIVRREEKSMAKMKADGLLGLAFDGLSTFSHPPFFFALLEQHADLDSMFAFYLSPYPNSLGSELHVGGYDKELLTSLNATWQLTDVLPQFGQWTFWRIHLHRVNVGRHGNACPDGCVAFVDSGTSLIGIPGTLYLNFLYQVATFAQNQGCYCGFVQYGFQCFLCAPQDFPPLHLGIGHQHFYTLEGPDYTLCVGLTCIVLVQPSGQDMWVLGDVFMKKFYSLYDVEKKQIGFACASNSSLCGMDEFIETPTSDHLPAYTSPLFESSFNMYTMDTHAVVVLFLSGCSFLGALFIVASFWQYPVLRTFPSFSLVFWLAMCLLAYHSTLWIAGVLWRTHQTHAVFCAWLQSTQQFLGTAILLFSGAMGLELIRTVRWTRCSTVNFNVAYHIVIWGTAFCTGVFALVTRVIGFLPDGAGPCRACFVGHSPGWARIGLFYLPATITLSIVGTAVCTTLNGTVLNLPPQAERVRRRCGQLLSSCLATFVSLFLPTIFGWLQIGGVRWVTAGLWLYLSELCFYSQGLLLALSWALNPSYRVARDRGRLGETTRLMEPN</sequence>
<dbReference type="GO" id="GO:0006508">
    <property type="term" value="P:proteolysis"/>
    <property type="evidence" value="ECO:0007669"/>
    <property type="project" value="UniProtKB-KW"/>
</dbReference>
<dbReference type="SUPFAM" id="SSF50630">
    <property type="entry name" value="Acid proteases"/>
    <property type="match status" value="1"/>
</dbReference>
<dbReference type="GeneID" id="94347272"/>
<keyword evidence="3" id="KW-0064">Aspartyl protease</keyword>
<dbReference type="CDD" id="cd05471">
    <property type="entry name" value="pepsin_like"/>
    <property type="match status" value="1"/>
</dbReference>
<dbReference type="InterPro" id="IPR033121">
    <property type="entry name" value="PEPTIDASE_A1"/>
</dbReference>
<evidence type="ECO:0000256" key="5">
    <source>
        <dbReference type="PIRSR" id="PIRSR601461-2"/>
    </source>
</evidence>
<feature type="transmembrane region" description="Helical" evidence="6">
    <location>
        <begin position="464"/>
        <end position="486"/>
    </location>
</feature>
<reference evidence="9 10" key="1">
    <citation type="journal article" date="2021" name="Genome Biol.">
        <title>AFLAP: assembly-free linkage analysis pipeline using k-mers from genome sequencing data.</title>
        <authorList>
            <person name="Fletcher K."/>
            <person name="Zhang L."/>
            <person name="Gil J."/>
            <person name="Han R."/>
            <person name="Cavanaugh K."/>
            <person name="Michelmore R."/>
        </authorList>
    </citation>
    <scope>NUCLEOTIDE SEQUENCE [LARGE SCALE GENOMIC DNA]</scope>
    <source>
        <strain evidence="9 10">SF5</strain>
    </source>
</reference>
<feature type="transmembrane region" description="Helical" evidence="6">
    <location>
        <begin position="616"/>
        <end position="641"/>
    </location>
</feature>
<dbReference type="EMBL" id="SHOA02000004">
    <property type="protein sequence ID" value="TDH71141.1"/>
    <property type="molecule type" value="Genomic_DNA"/>
</dbReference>
<feature type="active site" evidence="4">
    <location>
        <position position="309"/>
    </location>
</feature>
<dbReference type="Gene3D" id="2.40.70.10">
    <property type="entry name" value="Acid Proteases"/>
    <property type="match status" value="2"/>
</dbReference>
<dbReference type="InterPro" id="IPR021109">
    <property type="entry name" value="Peptidase_aspartic_dom_sf"/>
</dbReference>
<keyword evidence="6" id="KW-0472">Membrane</keyword>
<feature type="disulfide bond" evidence="5">
    <location>
        <begin position="300"/>
        <end position="304"/>
    </location>
</feature>
<dbReference type="GO" id="GO:0004190">
    <property type="term" value="F:aspartic-type endopeptidase activity"/>
    <property type="evidence" value="ECO:0007669"/>
    <property type="project" value="UniProtKB-KW"/>
</dbReference>
<dbReference type="PANTHER" id="PTHR47966:SF51">
    <property type="entry name" value="BETA-SITE APP-CLEAVING ENZYME, ISOFORM A-RELATED"/>
    <property type="match status" value="1"/>
</dbReference>
<evidence type="ECO:0000256" key="4">
    <source>
        <dbReference type="PIRSR" id="PIRSR601461-1"/>
    </source>
</evidence>
<protein>
    <recommendedName>
        <fullName evidence="8">Peptidase A1 domain-containing protein</fullName>
    </recommendedName>
</protein>
<keyword evidence="10" id="KW-1185">Reference proteome</keyword>
<dbReference type="Proteomes" id="UP000294530">
    <property type="component" value="Unassembled WGS sequence"/>
</dbReference>
<proteinExistence type="inferred from homology"/>
<feature type="transmembrane region" description="Helical" evidence="6">
    <location>
        <begin position="498"/>
        <end position="520"/>
    </location>
</feature>
<keyword evidence="6" id="KW-0812">Transmembrane</keyword>
<dbReference type="InterPro" id="IPR001461">
    <property type="entry name" value="Aspartic_peptidase_A1"/>
</dbReference>
<feature type="transmembrane region" description="Helical" evidence="6">
    <location>
        <begin position="694"/>
        <end position="716"/>
    </location>
</feature>
<dbReference type="KEGG" id="blac:94347272"/>
<feature type="chain" id="PRO_5037907438" description="Peptidase A1 domain-containing protein" evidence="7">
    <location>
        <begin position="21"/>
        <end position="739"/>
    </location>
</feature>
<evidence type="ECO:0000256" key="3">
    <source>
        <dbReference type="ARBA" id="ARBA00022750"/>
    </source>
</evidence>
<evidence type="ECO:0000259" key="8">
    <source>
        <dbReference type="PROSITE" id="PS51767"/>
    </source>
</evidence>
<feature type="transmembrane region" description="Helical" evidence="6">
    <location>
        <begin position="540"/>
        <end position="560"/>
    </location>
</feature>
<keyword evidence="5" id="KW-1015">Disulfide bond</keyword>
<keyword evidence="7" id="KW-0732">Signal</keyword>
<dbReference type="AlphaFoldDB" id="A0A976FR88"/>
<keyword evidence="2" id="KW-0645">Protease</keyword>
<evidence type="ECO:0000313" key="9">
    <source>
        <dbReference type="EMBL" id="TDH71141.1"/>
    </source>
</evidence>
<feature type="transmembrane region" description="Helical" evidence="6">
    <location>
        <begin position="572"/>
        <end position="596"/>
    </location>
</feature>
<comment type="caution">
    <text evidence="9">The sequence shown here is derived from an EMBL/GenBank/DDBJ whole genome shotgun (WGS) entry which is preliminary data.</text>
</comment>
<organism evidence="9 10">
    <name type="scientific">Bremia lactucae</name>
    <name type="common">Lettuce downy mildew</name>
    <dbReference type="NCBI Taxonomy" id="4779"/>
    <lineage>
        <taxon>Eukaryota</taxon>
        <taxon>Sar</taxon>
        <taxon>Stramenopiles</taxon>
        <taxon>Oomycota</taxon>
        <taxon>Peronosporomycetes</taxon>
        <taxon>Peronosporales</taxon>
        <taxon>Peronosporaceae</taxon>
        <taxon>Bremia</taxon>
    </lineage>
</organism>
<comment type="similarity">
    <text evidence="1">Belongs to the peptidase A1 family.</text>
</comment>
<evidence type="ECO:0000256" key="6">
    <source>
        <dbReference type="SAM" id="Phobius"/>
    </source>
</evidence>
<dbReference type="Gene3D" id="1.20.1070.10">
    <property type="entry name" value="Rhodopsin 7-helix transmembrane proteins"/>
    <property type="match status" value="1"/>
</dbReference>
<feature type="signal peptide" evidence="7">
    <location>
        <begin position="1"/>
        <end position="20"/>
    </location>
</feature>
<keyword evidence="6" id="KW-1133">Transmembrane helix</keyword>
<accession>A0A976FR88</accession>